<proteinExistence type="predicted"/>
<dbReference type="EMBL" id="LGAV01000004">
    <property type="protein sequence ID" value="KOS14179.1"/>
    <property type="molecule type" value="Genomic_DNA"/>
</dbReference>
<dbReference type="GeneID" id="28730604"/>
<dbReference type="PANTHER" id="PTHR38797">
    <property type="entry name" value="NUCLEAR PORE COMPLEX PROTEIN NUP85-RELATED"/>
    <property type="match status" value="1"/>
</dbReference>
<gene>
    <name evidence="1" type="ORF">Malapachy_4277</name>
</gene>
<evidence type="ECO:0000313" key="1">
    <source>
        <dbReference type="EMBL" id="KOS14179.1"/>
    </source>
</evidence>
<dbReference type="VEuPathDB" id="FungiDB:Malapachy_4277"/>
<comment type="caution">
    <text evidence="1">The sequence shown here is derived from an EMBL/GenBank/DDBJ whole genome shotgun (WGS) entry which is preliminary data.</text>
</comment>
<name>A0A0N0RS80_9BASI</name>
<accession>A0A0N0RS80</accession>
<dbReference type="Pfam" id="PF12311">
    <property type="entry name" value="DUF3632"/>
    <property type="match status" value="1"/>
</dbReference>
<dbReference type="InterPro" id="IPR053204">
    <property type="entry name" value="Oxopyrrolidines_Biosynth-assoc"/>
</dbReference>
<protein>
    <submittedName>
        <fullName evidence="1">Uncharacterized protein</fullName>
    </submittedName>
</protein>
<reference evidence="1 2" key="1">
    <citation type="submission" date="2015-07" db="EMBL/GenBank/DDBJ databases">
        <title>Draft Genome Sequence of Malassezia furfur CBS1878 and Malassezia pachydermatis CBS1879.</title>
        <authorList>
            <person name="Triana S."/>
            <person name="Ohm R."/>
            <person name="Gonzalez A."/>
            <person name="DeCock H."/>
            <person name="Restrepo S."/>
            <person name="Celis A."/>
        </authorList>
    </citation>
    <scope>NUCLEOTIDE SEQUENCE [LARGE SCALE GENOMIC DNA]</scope>
    <source>
        <strain evidence="1 2">CBS 1879</strain>
    </source>
</reference>
<dbReference type="RefSeq" id="XP_017991811.1">
    <property type="nucleotide sequence ID" value="XM_018138728.1"/>
</dbReference>
<keyword evidence="2" id="KW-1185">Reference proteome</keyword>
<organism evidence="1 2">
    <name type="scientific">Malassezia pachydermatis</name>
    <dbReference type="NCBI Taxonomy" id="77020"/>
    <lineage>
        <taxon>Eukaryota</taxon>
        <taxon>Fungi</taxon>
        <taxon>Dikarya</taxon>
        <taxon>Basidiomycota</taxon>
        <taxon>Ustilaginomycotina</taxon>
        <taxon>Malasseziomycetes</taxon>
        <taxon>Malasseziales</taxon>
        <taxon>Malasseziaceae</taxon>
        <taxon>Malassezia</taxon>
    </lineage>
</organism>
<evidence type="ECO:0000313" key="2">
    <source>
        <dbReference type="Proteomes" id="UP000037751"/>
    </source>
</evidence>
<dbReference type="OrthoDB" id="3350591at2759"/>
<sequence length="226" mass="25634">MSYWKELSSDSIESVVEKVVASSKDESFDAFQFWCEWLDQAAKNNVQQDNLLKLAKSLKTRHVRDVNGKNLWADTPGLPMALRERFEVHVDLDKPREYSNINTFYARCAAEGVAETSMFGVILFRELLEEEGAHEDTELCVKGLQLWLNSAGAHLYNHGEPHLESNPLCRAGKKWTKSGGISKDRWMFWIAQLRDLGHEHAGASVAIDYLIKSMEEVMSSKIRGSA</sequence>
<dbReference type="Proteomes" id="UP000037751">
    <property type="component" value="Unassembled WGS sequence"/>
</dbReference>
<dbReference type="AlphaFoldDB" id="A0A0N0RS80"/>
<dbReference type="STRING" id="77020.A0A0N0RS80"/>
<dbReference type="InterPro" id="IPR022085">
    <property type="entry name" value="OpdG"/>
</dbReference>